<dbReference type="PROSITE" id="PS00108">
    <property type="entry name" value="PROTEIN_KINASE_ST"/>
    <property type="match status" value="1"/>
</dbReference>
<dbReference type="SMART" id="SM00220">
    <property type="entry name" value="S_TKc"/>
    <property type="match status" value="1"/>
</dbReference>
<dbReference type="Gene3D" id="3.30.200.20">
    <property type="entry name" value="Phosphorylase Kinase, domain 1"/>
    <property type="match status" value="1"/>
</dbReference>
<dbReference type="Gene3D" id="1.10.510.10">
    <property type="entry name" value="Transferase(Phosphotransferase) domain 1"/>
    <property type="match status" value="1"/>
</dbReference>
<organism evidence="12 13">
    <name type="scientific">Henosepilachna vigintioctopunctata</name>
    <dbReference type="NCBI Taxonomy" id="420089"/>
    <lineage>
        <taxon>Eukaryota</taxon>
        <taxon>Metazoa</taxon>
        <taxon>Ecdysozoa</taxon>
        <taxon>Arthropoda</taxon>
        <taxon>Hexapoda</taxon>
        <taxon>Insecta</taxon>
        <taxon>Pterygota</taxon>
        <taxon>Neoptera</taxon>
        <taxon>Endopterygota</taxon>
        <taxon>Coleoptera</taxon>
        <taxon>Polyphaga</taxon>
        <taxon>Cucujiformia</taxon>
        <taxon>Coccinelloidea</taxon>
        <taxon>Coccinellidae</taxon>
        <taxon>Epilachninae</taxon>
        <taxon>Epilachnini</taxon>
        <taxon>Henosepilachna</taxon>
    </lineage>
</organism>
<keyword evidence="6 9" id="KW-0067">ATP-binding</keyword>
<dbReference type="PROSITE" id="PS00107">
    <property type="entry name" value="PROTEIN_KINASE_ATP"/>
    <property type="match status" value="1"/>
</dbReference>
<comment type="cofactor">
    <cofactor evidence="10">
        <name>Mg(2+)</name>
        <dbReference type="ChEBI" id="CHEBI:18420"/>
    </cofactor>
</comment>
<evidence type="ECO:0000256" key="10">
    <source>
        <dbReference type="RuleBase" id="RU361165"/>
    </source>
</evidence>
<keyword evidence="4 9" id="KW-0547">Nucleotide-binding</keyword>
<dbReference type="InterPro" id="IPR000719">
    <property type="entry name" value="Prot_kinase_dom"/>
</dbReference>
<evidence type="ECO:0000256" key="3">
    <source>
        <dbReference type="ARBA" id="ARBA00022679"/>
    </source>
</evidence>
<keyword evidence="10" id="KW-0460">Magnesium</keyword>
<evidence type="ECO:0000256" key="4">
    <source>
        <dbReference type="ARBA" id="ARBA00022741"/>
    </source>
</evidence>
<dbReference type="PANTHER" id="PTHR24055">
    <property type="entry name" value="MITOGEN-ACTIVATED PROTEIN KINASE"/>
    <property type="match status" value="1"/>
</dbReference>
<dbReference type="InterPro" id="IPR050117">
    <property type="entry name" value="MAPK"/>
</dbReference>
<dbReference type="Pfam" id="PF00069">
    <property type="entry name" value="Pkinase"/>
    <property type="match status" value="1"/>
</dbReference>
<comment type="similarity">
    <text evidence="10">Belongs to the protein kinase superfamily. Ser/Thr protein kinase family. MAP kinase subfamily.</text>
</comment>
<evidence type="ECO:0000256" key="9">
    <source>
        <dbReference type="PROSITE-ProRule" id="PRU10141"/>
    </source>
</evidence>
<evidence type="ECO:0000256" key="7">
    <source>
        <dbReference type="ARBA" id="ARBA00047592"/>
    </source>
</evidence>
<dbReference type="FunFam" id="1.10.510.10:FF:000238">
    <property type="entry name" value="Mitogen-activated protein kinase"/>
    <property type="match status" value="1"/>
</dbReference>
<keyword evidence="2 10" id="KW-0723">Serine/threonine-protein kinase</keyword>
<proteinExistence type="inferred from homology"/>
<gene>
    <name evidence="12" type="ORF">WA026_017988</name>
</gene>
<feature type="domain" description="Protein kinase" evidence="11">
    <location>
        <begin position="26"/>
        <end position="322"/>
    </location>
</feature>
<dbReference type="PROSITE" id="PS01351">
    <property type="entry name" value="MAPK"/>
    <property type="match status" value="1"/>
</dbReference>
<evidence type="ECO:0000256" key="1">
    <source>
        <dbReference type="ARBA" id="ARBA00012411"/>
    </source>
</evidence>
<feature type="binding site" evidence="9">
    <location>
        <position position="56"/>
    </location>
    <ligand>
        <name>ATP</name>
        <dbReference type="ChEBI" id="CHEBI:30616"/>
    </ligand>
</feature>
<comment type="activity regulation">
    <text evidence="10">Activated by threonine and tyrosine phosphorylation.</text>
</comment>
<protein>
    <recommendedName>
        <fullName evidence="1 10">Mitogen-activated protein kinase</fullName>
        <ecNumber evidence="1 10">2.7.11.24</ecNumber>
    </recommendedName>
</protein>
<keyword evidence="5 10" id="KW-0418">Kinase</keyword>
<evidence type="ECO:0000313" key="13">
    <source>
        <dbReference type="Proteomes" id="UP001431783"/>
    </source>
</evidence>
<dbReference type="GO" id="GO:0005524">
    <property type="term" value="F:ATP binding"/>
    <property type="evidence" value="ECO:0007669"/>
    <property type="project" value="UniProtKB-UniRule"/>
</dbReference>
<evidence type="ECO:0000256" key="8">
    <source>
        <dbReference type="ARBA" id="ARBA00048312"/>
    </source>
</evidence>
<dbReference type="EC" id="2.7.11.24" evidence="1 10"/>
<evidence type="ECO:0000313" key="12">
    <source>
        <dbReference type="EMBL" id="KAK9872521.1"/>
    </source>
</evidence>
<evidence type="ECO:0000256" key="6">
    <source>
        <dbReference type="ARBA" id="ARBA00022840"/>
    </source>
</evidence>
<evidence type="ECO:0000256" key="2">
    <source>
        <dbReference type="ARBA" id="ARBA00022527"/>
    </source>
</evidence>
<dbReference type="PROSITE" id="PS50011">
    <property type="entry name" value="PROTEIN_KINASE_DOM"/>
    <property type="match status" value="1"/>
</dbReference>
<comment type="catalytic activity">
    <reaction evidence="7 10">
        <text>L-threonyl-[protein] + ATP = O-phospho-L-threonyl-[protein] + ADP + H(+)</text>
        <dbReference type="Rhea" id="RHEA:46608"/>
        <dbReference type="Rhea" id="RHEA-COMP:11060"/>
        <dbReference type="Rhea" id="RHEA-COMP:11605"/>
        <dbReference type="ChEBI" id="CHEBI:15378"/>
        <dbReference type="ChEBI" id="CHEBI:30013"/>
        <dbReference type="ChEBI" id="CHEBI:30616"/>
        <dbReference type="ChEBI" id="CHEBI:61977"/>
        <dbReference type="ChEBI" id="CHEBI:456216"/>
        <dbReference type="EC" id="2.7.11.24"/>
    </reaction>
</comment>
<dbReference type="FunFam" id="3.30.200.20:FF:000166">
    <property type="entry name" value="Mitogen-activated protein kinase"/>
    <property type="match status" value="1"/>
</dbReference>
<dbReference type="InterPro" id="IPR011009">
    <property type="entry name" value="Kinase-like_dom_sf"/>
</dbReference>
<dbReference type="CDD" id="cd07852">
    <property type="entry name" value="STKc_MAPK15-like"/>
    <property type="match status" value="1"/>
</dbReference>
<dbReference type="InterPro" id="IPR003527">
    <property type="entry name" value="MAP_kinase_CS"/>
</dbReference>
<dbReference type="GO" id="GO:0036064">
    <property type="term" value="C:ciliary basal body"/>
    <property type="evidence" value="ECO:0007669"/>
    <property type="project" value="UniProtKB-ARBA"/>
</dbReference>
<dbReference type="InterPro" id="IPR017441">
    <property type="entry name" value="Protein_kinase_ATP_BS"/>
</dbReference>
<dbReference type="SUPFAM" id="SSF56112">
    <property type="entry name" value="Protein kinase-like (PK-like)"/>
    <property type="match status" value="1"/>
</dbReference>
<dbReference type="GO" id="GO:0004707">
    <property type="term" value="F:MAP kinase activity"/>
    <property type="evidence" value="ECO:0007669"/>
    <property type="project" value="UniProtKB-EC"/>
</dbReference>
<comment type="caution">
    <text evidence="12">The sequence shown here is derived from an EMBL/GenBank/DDBJ whole genome shotgun (WGS) entry which is preliminary data.</text>
</comment>
<reference evidence="12 13" key="1">
    <citation type="submission" date="2023-03" db="EMBL/GenBank/DDBJ databases">
        <title>Genome insight into feeding habits of ladybird beetles.</title>
        <authorList>
            <person name="Li H.-S."/>
            <person name="Huang Y.-H."/>
            <person name="Pang H."/>
        </authorList>
    </citation>
    <scope>NUCLEOTIDE SEQUENCE [LARGE SCALE GENOMIC DNA]</scope>
    <source>
        <strain evidence="12">SYSU_2023b</strain>
        <tissue evidence="12">Whole body</tissue>
    </source>
</reference>
<keyword evidence="13" id="KW-1185">Reference proteome</keyword>
<sequence>MPQPKEKSKEVDNKMSEIDEHITRVYEIHKRLGKGAYGIVWKAKNRKTKEIVAVKKIFDAFRNQTDAQRTFREIIFLRTFRGHPNIIDLHSIHRAANNRDIYLGFEYMETDLHNIIKKGNILKDIHKKYVMYQMLKAIRYIHSGNVIHRDLKPSNVLLDSSCRCKIADFGLARSITENADGGIGGAGDPTLTDYVATRWYRAPEILIANRRYTKGIDMWSLGCILAEMLAGKPIFPGSSTVNQVEKIMATIPTPSQRDINVVCISGVGSSMIKNASSVHKTPIDTLLGPNLDPNALDLVSQLLIFNPLDRLTAKDALKHEYVAKFHEPSQEITMKSNAVIPFSDDVRLSVDDYRNKLYELMSSPRPKNVKISHLKNGKSPIAPTSSDIQYRLARNTERYLKGHLQKEVNKSYISQSEPKMASVAKTCERNVGNIKSDSRVLSKCNVQFPRELCRMQVSGDNTRAKLKSRSELMNKHFKKVDSTKALYNGFNSYNKNHGIISQSALTELKAAGLR</sequence>
<comment type="catalytic activity">
    <reaction evidence="8">
        <text>L-seryl-[protein] + ATP = O-phospho-L-seryl-[protein] + ADP + H(+)</text>
        <dbReference type="Rhea" id="RHEA:17989"/>
        <dbReference type="Rhea" id="RHEA-COMP:9863"/>
        <dbReference type="Rhea" id="RHEA-COMP:11604"/>
        <dbReference type="ChEBI" id="CHEBI:15378"/>
        <dbReference type="ChEBI" id="CHEBI:29999"/>
        <dbReference type="ChEBI" id="CHEBI:30616"/>
        <dbReference type="ChEBI" id="CHEBI:83421"/>
        <dbReference type="ChEBI" id="CHEBI:456216"/>
        <dbReference type="EC" id="2.7.11.24"/>
    </reaction>
</comment>
<evidence type="ECO:0000256" key="5">
    <source>
        <dbReference type="ARBA" id="ARBA00022777"/>
    </source>
</evidence>
<dbReference type="Proteomes" id="UP001431783">
    <property type="component" value="Unassembled WGS sequence"/>
</dbReference>
<keyword evidence="3 10" id="KW-0808">Transferase</keyword>
<dbReference type="AlphaFoldDB" id="A0AAW1TXU0"/>
<evidence type="ECO:0000259" key="11">
    <source>
        <dbReference type="PROSITE" id="PS50011"/>
    </source>
</evidence>
<accession>A0AAW1TXU0</accession>
<name>A0AAW1TXU0_9CUCU</name>
<dbReference type="InterPro" id="IPR008271">
    <property type="entry name" value="Ser/Thr_kinase_AS"/>
</dbReference>
<dbReference type="EMBL" id="JARQZJ010000011">
    <property type="protein sequence ID" value="KAK9872521.1"/>
    <property type="molecule type" value="Genomic_DNA"/>
</dbReference>